<comment type="similarity">
    <text evidence="1 2">Belongs to the arylamine N-acetyltransferase family.</text>
</comment>
<keyword evidence="3" id="KW-0808">Transferase</keyword>
<dbReference type="EMBL" id="JACJII010000001">
    <property type="protein sequence ID" value="MBA9002483.1"/>
    <property type="molecule type" value="Genomic_DNA"/>
</dbReference>
<dbReference type="InterPro" id="IPR001447">
    <property type="entry name" value="Arylamine_N-AcTrfase"/>
</dbReference>
<keyword evidence="4" id="KW-1185">Reference proteome</keyword>
<dbReference type="AlphaFoldDB" id="A0A7W3MV57"/>
<dbReference type="PANTHER" id="PTHR11786">
    <property type="entry name" value="N-HYDROXYARYLAMINE O-ACETYLTRANSFERASE"/>
    <property type="match status" value="1"/>
</dbReference>
<dbReference type="PANTHER" id="PTHR11786:SF0">
    <property type="entry name" value="ARYLAMINE N-ACETYLTRANSFERASE 4-RELATED"/>
    <property type="match status" value="1"/>
</dbReference>
<evidence type="ECO:0000313" key="4">
    <source>
        <dbReference type="Proteomes" id="UP000539313"/>
    </source>
</evidence>
<sequence>MERSHDWHGDALDLSAYLERIGLSGDRAGEHAPTLDTLRALQRAHVTAIPFENLEIILGRSIPLDLPSLQDKLVRRRRGGYCYEHAILFAAALERLGFGVVGLHGRVTLGATSPRPATHALLHVTVPGLDGAWLCDVGFGSGPLEPLELKDGLEADQDGWRFRLERRTAELDTGLWTLHQLDPEGWIDRHTFTVHPQYLIDYVVGSHFVATSPRSPFTTRPFAQRFTGSEHHVLDGLTWTTTLPDGSRSVQELKPDQVPDVLDDVFDISLSPDDRDRLRS</sequence>
<dbReference type="GO" id="GO:0046990">
    <property type="term" value="F:N-hydroxyarylamine O-acetyltransferase activity"/>
    <property type="evidence" value="ECO:0007669"/>
    <property type="project" value="UniProtKB-EC"/>
</dbReference>
<reference evidence="3 4" key="1">
    <citation type="submission" date="2020-08" db="EMBL/GenBank/DDBJ databases">
        <title>Sequencing the genomes of 1000 actinobacteria strains.</title>
        <authorList>
            <person name="Klenk H.-P."/>
        </authorList>
    </citation>
    <scope>NUCLEOTIDE SEQUENCE [LARGE SCALE GENOMIC DNA]</scope>
    <source>
        <strain evidence="3 4">DSM 45823</strain>
    </source>
</reference>
<evidence type="ECO:0000256" key="2">
    <source>
        <dbReference type="RuleBase" id="RU003452"/>
    </source>
</evidence>
<dbReference type="Gene3D" id="2.40.128.150">
    <property type="entry name" value="Cysteine proteinases"/>
    <property type="match status" value="1"/>
</dbReference>
<dbReference type="PRINTS" id="PR01543">
    <property type="entry name" value="ANATRNSFRASE"/>
</dbReference>
<accession>A0A7W3MV57</accession>
<dbReference type="Gene3D" id="3.30.2140.10">
    <property type="entry name" value="Arylamine N-acetyltransferase"/>
    <property type="match status" value="1"/>
</dbReference>
<dbReference type="InterPro" id="IPR038765">
    <property type="entry name" value="Papain-like_cys_pep_sf"/>
</dbReference>
<dbReference type="Proteomes" id="UP000539313">
    <property type="component" value="Unassembled WGS sequence"/>
</dbReference>
<dbReference type="EC" id="2.3.1.118" evidence="3"/>
<proteinExistence type="inferred from homology"/>
<protein>
    <submittedName>
        <fullName evidence="3">N-hydroxyarylamine O-acetyltransferase</fullName>
        <ecNumber evidence="3">2.3.1.118</ecNumber>
    </submittedName>
</protein>
<evidence type="ECO:0000313" key="3">
    <source>
        <dbReference type="EMBL" id="MBA9002483.1"/>
    </source>
</evidence>
<evidence type="ECO:0000256" key="1">
    <source>
        <dbReference type="ARBA" id="ARBA00006547"/>
    </source>
</evidence>
<organism evidence="3 4">
    <name type="scientific">Thermomonospora cellulosilytica</name>
    <dbReference type="NCBI Taxonomy" id="1411118"/>
    <lineage>
        <taxon>Bacteria</taxon>
        <taxon>Bacillati</taxon>
        <taxon>Actinomycetota</taxon>
        <taxon>Actinomycetes</taxon>
        <taxon>Streptosporangiales</taxon>
        <taxon>Thermomonosporaceae</taxon>
        <taxon>Thermomonospora</taxon>
    </lineage>
</organism>
<gene>
    <name evidence="3" type="ORF">HNR21_001365</name>
</gene>
<name>A0A7W3MV57_9ACTN</name>
<comment type="caution">
    <text evidence="3">The sequence shown here is derived from an EMBL/GenBank/DDBJ whole genome shotgun (WGS) entry which is preliminary data.</text>
</comment>
<keyword evidence="3" id="KW-0012">Acyltransferase</keyword>
<dbReference type="RefSeq" id="WP_182704497.1">
    <property type="nucleotide sequence ID" value="NZ_JACJII010000001.1"/>
</dbReference>
<dbReference type="Pfam" id="PF00797">
    <property type="entry name" value="Acetyltransf_2"/>
    <property type="match status" value="1"/>
</dbReference>
<dbReference type="SUPFAM" id="SSF54001">
    <property type="entry name" value="Cysteine proteinases"/>
    <property type="match status" value="1"/>
</dbReference>